<name>A0A484AUN7_DRONA</name>
<evidence type="ECO:0000313" key="2">
    <source>
        <dbReference type="Proteomes" id="UP000295192"/>
    </source>
</evidence>
<keyword evidence="2" id="KW-1185">Reference proteome</keyword>
<organism evidence="1 2">
    <name type="scientific">Drosophila navojoa</name>
    <name type="common">Fruit fly</name>
    <dbReference type="NCBI Taxonomy" id="7232"/>
    <lineage>
        <taxon>Eukaryota</taxon>
        <taxon>Metazoa</taxon>
        <taxon>Ecdysozoa</taxon>
        <taxon>Arthropoda</taxon>
        <taxon>Hexapoda</taxon>
        <taxon>Insecta</taxon>
        <taxon>Pterygota</taxon>
        <taxon>Neoptera</taxon>
        <taxon>Endopterygota</taxon>
        <taxon>Diptera</taxon>
        <taxon>Brachycera</taxon>
        <taxon>Muscomorpha</taxon>
        <taxon>Ephydroidea</taxon>
        <taxon>Drosophilidae</taxon>
        <taxon>Drosophila</taxon>
    </lineage>
</organism>
<gene>
    <name evidence="1" type="ORF">AWZ03_013249</name>
</gene>
<dbReference type="Proteomes" id="UP000295192">
    <property type="component" value="Unassembled WGS sequence"/>
</dbReference>
<dbReference type="AlphaFoldDB" id="A0A484AUN7"/>
<reference evidence="1 2" key="1">
    <citation type="journal article" date="2019" name="J. Hered.">
        <title>An Improved Genome Assembly for Drosophila navojoa, the Basal Species in the mojavensis Cluster.</title>
        <authorList>
            <person name="Vanderlinde T."/>
            <person name="Dupim E.G."/>
            <person name="Nazario-Yepiz N.O."/>
            <person name="Carvalho A.B."/>
        </authorList>
    </citation>
    <scope>NUCLEOTIDE SEQUENCE [LARGE SCALE GENOMIC DNA]</scope>
    <source>
        <strain evidence="1">Navoj_Jal97</strain>
        <tissue evidence="1">Whole organism</tissue>
    </source>
</reference>
<protein>
    <submittedName>
        <fullName evidence="1">Uncharacterized protein</fullName>
    </submittedName>
</protein>
<dbReference type="EMBL" id="LSRL02000603">
    <property type="protein sequence ID" value="TDG40329.1"/>
    <property type="molecule type" value="Genomic_DNA"/>
</dbReference>
<comment type="caution">
    <text evidence="1">The sequence shown here is derived from an EMBL/GenBank/DDBJ whole genome shotgun (WGS) entry which is preliminary data.</text>
</comment>
<evidence type="ECO:0000313" key="1">
    <source>
        <dbReference type="EMBL" id="TDG40329.1"/>
    </source>
</evidence>
<proteinExistence type="predicted"/>
<accession>A0A484AUN7</accession>
<sequence>MTIMRSERWHWHCAPARPQAAAAAATIHSTTSQPVSQVIRDDGNSNSNSNSNIGCDCDCDCDSGLNLKAIKNQRILHTVKDINQGILLQPARPLFSHPCDYFLEFEREPPSRADNAQLISSSPGPWPQL</sequence>